<evidence type="ECO:0000313" key="1">
    <source>
        <dbReference type="EMBL" id="GGZ94758.1"/>
    </source>
</evidence>
<dbReference type="RefSeq" id="WP_308432517.1">
    <property type="nucleotide sequence ID" value="NZ_BMWH01000014.1"/>
</dbReference>
<accession>A0A918VFE1</accession>
<gene>
    <name evidence="1" type="ORF">GCM10010389_37190</name>
</gene>
<organism evidence="1 2">
    <name type="scientific">Streptomyces echinoruber</name>
    <dbReference type="NCBI Taxonomy" id="68898"/>
    <lineage>
        <taxon>Bacteria</taxon>
        <taxon>Bacillati</taxon>
        <taxon>Actinomycetota</taxon>
        <taxon>Actinomycetes</taxon>
        <taxon>Kitasatosporales</taxon>
        <taxon>Streptomycetaceae</taxon>
        <taxon>Streptomyces</taxon>
    </lineage>
</organism>
<name>A0A918VFE1_9ACTN</name>
<keyword evidence="2" id="KW-1185">Reference proteome</keyword>
<reference evidence="1" key="2">
    <citation type="submission" date="2020-09" db="EMBL/GenBank/DDBJ databases">
        <authorList>
            <person name="Sun Q."/>
            <person name="Ohkuma M."/>
        </authorList>
    </citation>
    <scope>NUCLEOTIDE SEQUENCE</scope>
    <source>
        <strain evidence="1">JCM 5016</strain>
    </source>
</reference>
<comment type="caution">
    <text evidence="1">The sequence shown here is derived from an EMBL/GenBank/DDBJ whole genome shotgun (WGS) entry which is preliminary data.</text>
</comment>
<dbReference type="EMBL" id="BMWH01000014">
    <property type="protein sequence ID" value="GGZ94758.1"/>
    <property type="molecule type" value="Genomic_DNA"/>
</dbReference>
<evidence type="ECO:0000313" key="2">
    <source>
        <dbReference type="Proteomes" id="UP000623010"/>
    </source>
</evidence>
<proteinExistence type="predicted"/>
<sequence length="79" mass="8994">MYFDAEWEHVFLRLRFGPAYDVLRAPGLDGHRLRLYRLALHLSLVAGPLRLLDGDFPEPGPMRGIAEYNLERALECVAG</sequence>
<dbReference type="Proteomes" id="UP000623010">
    <property type="component" value="Unassembled WGS sequence"/>
</dbReference>
<protein>
    <submittedName>
        <fullName evidence="1">Uncharacterized protein</fullName>
    </submittedName>
</protein>
<dbReference type="AlphaFoldDB" id="A0A918VFE1"/>
<reference evidence="1" key="1">
    <citation type="journal article" date="2014" name="Int. J. Syst. Evol. Microbiol.">
        <title>Complete genome sequence of Corynebacterium casei LMG S-19264T (=DSM 44701T), isolated from a smear-ripened cheese.</title>
        <authorList>
            <consortium name="US DOE Joint Genome Institute (JGI-PGF)"/>
            <person name="Walter F."/>
            <person name="Albersmeier A."/>
            <person name="Kalinowski J."/>
            <person name="Ruckert C."/>
        </authorList>
    </citation>
    <scope>NUCLEOTIDE SEQUENCE</scope>
    <source>
        <strain evidence="1">JCM 5016</strain>
    </source>
</reference>